<dbReference type="InterPro" id="IPR054179">
    <property type="entry name" value="PSD13_N"/>
</dbReference>
<proteinExistence type="inferred from homology"/>
<dbReference type="SMART" id="SM00088">
    <property type="entry name" value="PINT"/>
    <property type="match status" value="1"/>
</dbReference>
<dbReference type="InterPro" id="IPR000717">
    <property type="entry name" value="PCI_dom"/>
</dbReference>
<dbReference type="PANTHER" id="PTHR10539">
    <property type="entry name" value="26S PROTEASOME NON-ATPASE REGULATORY SUBUNIT 13"/>
    <property type="match status" value="1"/>
</dbReference>
<evidence type="ECO:0000256" key="1">
    <source>
        <dbReference type="ARBA" id="ARBA00006207"/>
    </source>
</evidence>
<dbReference type="InterPro" id="IPR036390">
    <property type="entry name" value="WH_DNA-bd_sf"/>
</dbReference>
<dbReference type="Pfam" id="PF01399">
    <property type="entry name" value="PCI"/>
    <property type="match status" value="1"/>
</dbReference>
<dbReference type="GO" id="GO:0005198">
    <property type="term" value="F:structural molecule activity"/>
    <property type="evidence" value="ECO:0007669"/>
    <property type="project" value="TreeGrafter"/>
</dbReference>
<dbReference type="InterPro" id="IPR035298">
    <property type="entry name" value="PSMD13"/>
</dbReference>
<dbReference type="GO" id="GO:0005829">
    <property type="term" value="C:cytosol"/>
    <property type="evidence" value="ECO:0007669"/>
    <property type="project" value="TreeGrafter"/>
</dbReference>
<dbReference type="GO" id="GO:0008541">
    <property type="term" value="C:proteasome regulatory particle, lid subcomplex"/>
    <property type="evidence" value="ECO:0007669"/>
    <property type="project" value="TreeGrafter"/>
</dbReference>
<dbReference type="SUPFAM" id="SSF46785">
    <property type="entry name" value="Winged helix' DNA-binding domain"/>
    <property type="match status" value="1"/>
</dbReference>
<organism evidence="4">
    <name type="scientific">Paramoeba aestuarina</name>
    <dbReference type="NCBI Taxonomy" id="180227"/>
    <lineage>
        <taxon>Eukaryota</taxon>
        <taxon>Amoebozoa</taxon>
        <taxon>Discosea</taxon>
        <taxon>Flabellinia</taxon>
        <taxon>Dactylopodida</taxon>
        <taxon>Paramoebidae</taxon>
        <taxon>Paramoeba</taxon>
    </lineage>
</organism>
<comment type="similarity">
    <text evidence="1">Belongs to the proteasome subunit S11 family.</text>
</comment>
<evidence type="ECO:0000259" key="3">
    <source>
        <dbReference type="PROSITE" id="PS50250"/>
    </source>
</evidence>
<gene>
    <name evidence="4" type="ORF">NAES01612_LOCUS7962</name>
</gene>
<dbReference type="AlphaFoldDB" id="A0A7S4KKK1"/>
<evidence type="ECO:0000256" key="2">
    <source>
        <dbReference type="ARBA" id="ARBA00022942"/>
    </source>
</evidence>
<dbReference type="PANTHER" id="PTHR10539:SF0">
    <property type="entry name" value="26S PROTEASOME NON-ATPASE REGULATORY SUBUNIT 13"/>
    <property type="match status" value="1"/>
</dbReference>
<dbReference type="PROSITE" id="PS50250">
    <property type="entry name" value="PCI"/>
    <property type="match status" value="1"/>
</dbReference>
<feature type="domain" description="PCI" evidence="3">
    <location>
        <begin position="182"/>
        <end position="355"/>
    </location>
</feature>
<name>A0A7S4KKK1_9EUKA</name>
<dbReference type="EMBL" id="HBKR01011969">
    <property type="protein sequence ID" value="CAE2297978.1"/>
    <property type="molecule type" value="Transcribed_RNA"/>
</dbReference>
<reference evidence="4" key="1">
    <citation type="submission" date="2021-01" db="EMBL/GenBank/DDBJ databases">
        <authorList>
            <person name="Corre E."/>
            <person name="Pelletier E."/>
            <person name="Niang G."/>
            <person name="Scheremetjew M."/>
            <person name="Finn R."/>
            <person name="Kale V."/>
            <person name="Holt S."/>
            <person name="Cochrane G."/>
            <person name="Meng A."/>
            <person name="Brown T."/>
            <person name="Cohen L."/>
        </authorList>
    </citation>
    <scope>NUCLEOTIDE SEQUENCE</scope>
    <source>
        <strain evidence="4">SoJaBio B1-5/56/2</strain>
    </source>
</reference>
<dbReference type="Pfam" id="PF22037">
    <property type="entry name" value="PSD13_N"/>
    <property type="match status" value="1"/>
</dbReference>
<sequence>MAAGPQEWLMTIIATESNEDIKAQLTKFSGLHERKLWHQLTVALLEFIHTENSYGDKQLALYENFIQSFESKMNQLSLVQIIVRISKTIPDAKNFLQDALSRQVAREAAANIATITPDIPQARVFCECETASMRLRTGDHQYAKEVIESSEKFLETSLGVEALVFSSHYRLQLEYHKALMVPEGYYKNSLLYLAYTPLESISREDQEFLAFDLCLAALVGETIYTFGDLLAHKILGCLEGGEKAWIVHLLRAFSSGNINKYKELVEQHKEVLNQQPLLVKNVQLLLQKISILSLIELIFQRSLADRTIPFSIIGEATKLPIDQVELLLMKSLSLGLIKGTIDQVDQTVFIRWVQPRILELDQVTSLRDRLGEWSKSVNDTLIYLEGETQEIVV</sequence>
<protein>
    <recommendedName>
        <fullName evidence="3">PCI domain-containing protein</fullName>
    </recommendedName>
</protein>
<evidence type="ECO:0000313" key="4">
    <source>
        <dbReference type="EMBL" id="CAE2297978.1"/>
    </source>
</evidence>
<dbReference type="GO" id="GO:0005634">
    <property type="term" value="C:nucleus"/>
    <property type="evidence" value="ECO:0007669"/>
    <property type="project" value="TreeGrafter"/>
</dbReference>
<keyword evidence="2" id="KW-0647">Proteasome</keyword>
<accession>A0A7S4KKK1</accession>
<dbReference type="GO" id="GO:0006511">
    <property type="term" value="P:ubiquitin-dependent protein catabolic process"/>
    <property type="evidence" value="ECO:0007669"/>
    <property type="project" value="TreeGrafter"/>
</dbReference>